<keyword evidence="5 10" id="KW-1133">Transmembrane helix</keyword>
<keyword evidence="13" id="KW-1185">Reference proteome</keyword>
<evidence type="ECO:0000259" key="11">
    <source>
        <dbReference type="PROSITE" id="PS50850"/>
    </source>
</evidence>
<evidence type="ECO:0000313" key="13">
    <source>
        <dbReference type="Proteomes" id="UP000076761"/>
    </source>
</evidence>
<dbReference type="AlphaFoldDB" id="A0A165QMZ3"/>
<dbReference type="EMBL" id="KV425593">
    <property type="protein sequence ID" value="KZT22640.1"/>
    <property type="molecule type" value="Genomic_DNA"/>
</dbReference>
<feature type="transmembrane region" description="Helical" evidence="10">
    <location>
        <begin position="334"/>
        <end position="357"/>
    </location>
</feature>
<feature type="transmembrane region" description="Helical" evidence="10">
    <location>
        <begin position="58"/>
        <end position="76"/>
    </location>
</feature>
<feature type="domain" description="Major facilitator superfamily (MFS) profile" evidence="11">
    <location>
        <begin position="13"/>
        <end position="466"/>
    </location>
</feature>
<feature type="transmembrane region" description="Helical" evidence="10">
    <location>
        <begin position="377"/>
        <end position="401"/>
    </location>
</feature>
<dbReference type="InterPro" id="IPR003663">
    <property type="entry name" value="Sugar/inositol_transpt"/>
</dbReference>
<protein>
    <submittedName>
        <fullName evidence="12">Sugar transporter</fullName>
    </submittedName>
</protein>
<dbReference type="GO" id="GO:0016020">
    <property type="term" value="C:membrane"/>
    <property type="evidence" value="ECO:0007669"/>
    <property type="project" value="UniProtKB-SubCell"/>
</dbReference>
<dbReference type="NCBIfam" id="TIGR00879">
    <property type="entry name" value="SP"/>
    <property type="match status" value="1"/>
</dbReference>
<keyword evidence="4 10" id="KW-0812">Transmembrane</keyword>
<evidence type="ECO:0000313" key="12">
    <source>
        <dbReference type="EMBL" id="KZT22640.1"/>
    </source>
</evidence>
<evidence type="ECO:0000256" key="1">
    <source>
        <dbReference type="ARBA" id="ARBA00004141"/>
    </source>
</evidence>
<name>A0A165QMZ3_9AGAM</name>
<dbReference type="InterPro" id="IPR005829">
    <property type="entry name" value="Sugar_transporter_CS"/>
</dbReference>
<feature type="transmembrane region" description="Helical" evidence="10">
    <location>
        <begin position="413"/>
        <end position="432"/>
    </location>
</feature>
<proteinExistence type="inferred from homology"/>
<feature type="transmembrane region" description="Helical" evidence="10">
    <location>
        <begin position="12"/>
        <end position="38"/>
    </location>
</feature>
<reference evidence="12 13" key="1">
    <citation type="journal article" date="2016" name="Mol. Biol. Evol.">
        <title>Comparative Genomics of Early-Diverging Mushroom-Forming Fungi Provides Insights into the Origins of Lignocellulose Decay Capabilities.</title>
        <authorList>
            <person name="Nagy L.G."/>
            <person name="Riley R."/>
            <person name="Tritt A."/>
            <person name="Adam C."/>
            <person name="Daum C."/>
            <person name="Floudas D."/>
            <person name="Sun H."/>
            <person name="Yadav J.S."/>
            <person name="Pangilinan J."/>
            <person name="Larsson K.H."/>
            <person name="Matsuura K."/>
            <person name="Barry K."/>
            <person name="Labutti K."/>
            <person name="Kuo R."/>
            <person name="Ohm R.A."/>
            <person name="Bhattacharya S.S."/>
            <person name="Shirouzu T."/>
            <person name="Yoshinaga Y."/>
            <person name="Martin F.M."/>
            <person name="Grigoriev I.V."/>
            <person name="Hibbett D.S."/>
        </authorList>
    </citation>
    <scope>NUCLEOTIDE SEQUENCE [LARGE SCALE GENOMIC DNA]</scope>
    <source>
        <strain evidence="12 13">HHB14362 ss-1</strain>
    </source>
</reference>
<evidence type="ECO:0000256" key="5">
    <source>
        <dbReference type="ARBA" id="ARBA00022989"/>
    </source>
</evidence>
<feature type="transmembrane region" description="Helical" evidence="10">
    <location>
        <begin position="88"/>
        <end position="104"/>
    </location>
</feature>
<dbReference type="GO" id="GO:0005351">
    <property type="term" value="F:carbohydrate:proton symporter activity"/>
    <property type="evidence" value="ECO:0007669"/>
    <property type="project" value="TreeGrafter"/>
</dbReference>
<feature type="transmembrane region" description="Helical" evidence="10">
    <location>
        <begin position="116"/>
        <end position="135"/>
    </location>
</feature>
<dbReference type="PROSITE" id="PS50850">
    <property type="entry name" value="MFS"/>
    <property type="match status" value="1"/>
</dbReference>
<evidence type="ECO:0000256" key="9">
    <source>
        <dbReference type="SAM" id="MobiDB-lite"/>
    </source>
</evidence>
<dbReference type="Pfam" id="PF00083">
    <property type="entry name" value="Sugar_tr"/>
    <property type="match status" value="1"/>
</dbReference>
<feature type="transmembrane region" description="Helical" evidence="10">
    <location>
        <begin position="438"/>
        <end position="462"/>
    </location>
</feature>
<dbReference type="InParanoid" id="A0A165QMZ3"/>
<dbReference type="InterPro" id="IPR050360">
    <property type="entry name" value="MFS_Sugar_Transporters"/>
</dbReference>
<comment type="catalytic activity">
    <reaction evidence="7">
        <text>myo-inositol(out) + H(+)(out) = myo-inositol(in) + H(+)(in)</text>
        <dbReference type="Rhea" id="RHEA:60364"/>
        <dbReference type="ChEBI" id="CHEBI:15378"/>
        <dbReference type="ChEBI" id="CHEBI:17268"/>
    </reaction>
</comment>
<dbReference type="STRING" id="1314782.A0A165QMZ3"/>
<organism evidence="12 13">
    <name type="scientific">Neolentinus lepideus HHB14362 ss-1</name>
    <dbReference type="NCBI Taxonomy" id="1314782"/>
    <lineage>
        <taxon>Eukaryota</taxon>
        <taxon>Fungi</taxon>
        <taxon>Dikarya</taxon>
        <taxon>Basidiomycota</taxon>
        <taxon>Agaricomycotina</taxon>
        <taxon>Agaricomycetes</taxon>
        <taxon>Gloeophyllales</taxon>
        <taxon>Gloeophyllaceae</taxon>
        <taxon>Neolentinus</taxon>
    </lineage>
</organism>
<evidence type="ECO:0000256" key="7">
    <source>
        <dbReference type="ARBA" id="ARBA00049119"/>
    </source>
</evidence>
<evidence type="ECO:0000256" key="2">
    <source>
        <dbReference type="ARBA" id="ARBA00010992"/>
    </source>
</evidence>
<sequence>MTTLIRNGKVILLAVFIAFGGFLFGYDMGVISGCLIMPDFIERFGEGPPGSKILTSSRQSIITSVISAGTFIGSLSQSLTSDRLGRRPSLLLWSAIFTVGIAIQTSTDTSLAQLTIGRFVAGLGVGALSAIVPLYNGETVPKRLRGAMLVVYQLQINVGFLASYVIEQGTHTIPGSASWRIPVGLQMLWGLTLLSGMFFLPESPRHLLYTSHPALARRVIAQMNGVPVEDPLVHGIVDELEYGLKMENQGGRAGWKECFSPNARMWYRTLNGMMLQGLQQINGQNFYYYYGDTFFQSAGTPLSPYSIQTILGAVSVAGTVPSLVLIETLGRRNLLLIGAALQAAFALIAGLVGHFTLAPIGTPSARLTPRNKSGGGVLIAFAVLQVFAYSVSWGPAPWVYVGESFPLRARSKCIALATATNWIWNFLGSFFSPRIAAHIGPLILLIFCGILVFAFGYVYLFIPETKGLRLEEIDEMYRTGVKPWKSYNWRPRLFEKAEATDGQGPAQKDVSEEDTGSGLEEKKVDISAQDGQDTHAIL</sequence>
<gene>
    <name evidence="12" type="ORF">NEOLEDRAFT_1119210</name>
</gene>
<dbReference type="InterPro" id="IPR020846">
    <property type="entry name" value="MFS_dom"/>
</dbReference>
<comment type="similarity">
    <text evidence="2 8">Belongs to the major facilitator superfamily. Sugar transporter (TC 2.A.1.1) family.</text>
</comment>
<dbReference type="Gene3D" id="1.20.1250.20">
    <property type="entry name" value="MFS general substrate transporter like domains"/>
    <property type="match status" value="1"/>
</dbReference>
<evidence type="ECO:0000256" key="4">
    <source>
        <dbReference type="ARBA" id="ARBA00022692"/>
    </source>
</evidence>
<dbReference type="PANTHER" id="PTHR48022">
    <property type="entry name" value="PLASTIDIC GLUCOSE TRANSPORTER 4"/>
    <property type="match status" value="1"/>
</dbReference>
<dbReference type="PRINTS" id="PR00171">
    <property type="entry name" value="SUGRTRNSPORT"/>
</dbReference>
<dbReference type="PANTHER" id="PTHR48022:SF91">
    <property type="entry name" value="MAJOR FACILITATOR SUPERFAMILY (MFS) PROFILE DOMAIN-CONTAINING PROTEIN-RELATED"/>
    <property type="match status" value="1"/>
</dbReference>
<dbReference type="PROSITE" id="PS00217">
    <property type="entry name" value="SUGAR_TRANSPORT_2"/>
    <property type="match status" value="1"/>
</dbReference>
<dbReference type="CDD" id="cd17356">
    <property type="entry name" value="MFS_HXT"/>
    <property type="match status" value="1"/>
</dbReference>
<dbReference type="SUPFAM" id="SSF103473">
    <property type="entry name" value="MFS general substrate transporter"/>
    <property type="match status" value="1"/>
</dbReference>
<feature type="transmembrane region" description="Helical" evidence="10">
    <location>
        <begin position="178"/>
        <end position="200"/>
    </location>
</feature>
<keyword evidence="12" id="KW-0762">Sugar transport</keyword>
<feature type="region of interest" description="Disordered" evidence="9">
    <location>
        <begin position="497"/>
        <end position="538"/>
    </location>
</feature>
<evidence type="ECO:0000256" key="3">
    <source>
        <dbReference type="ARBA" id="ARBA00022448"/>
    </source>
</evidence>
<accession>A0A165QMZ3</accession>
<evidence type="ECO:0000256" key="10">
    <source>
        <dbReference type="SAM" id="Phobius"/>
    </source>
</evidence>
<evidence type="ECO:0000256" key="6">
    <source>
        <dbReference type="ARBA" id="ARBA00023136"/>
    </source>
</evidence>
<evidence type="ECO:0000256" key="8">
    <source>
        <dbReference type="RuleBase" id="RU003346"/>
    </source>
</evidence>
<dbReference type="Proteomes" id="UP000076761">
    <property type="component" value="Unassembled WGS sequence"/>
</dbReference>
<feature type="transmembrane region" description="Helical" evidence="10">
    <location>
        <begin position="147"/>
        <end position="166"/>
    </location>
</feature>
<dbReference type="InterPro" id="IPR036259">
    <property type="entry name" value="MFS_trans_sf"/>
</dbReference>
<keyword evidence="6 10" id="KW-0472">Membrane</keyword>
<dbReference type="InterPro" id="IPR005828">
    <property type="entry name" value="MFS_sugar_transport-like"/>
</dbReference>
<comment type="subcellular location">
    <subcellularLocation>
        <location evidence="1">Membrane</location>
        <topology evidence="1">Multi-pass membrane protein</topology>
    </subcellularLocation>
</comment>
<keyword evidence="3 8" id="KW-0813">Transport</keyword>
<dbReference type="OrthoDB" id="2241241at2759"/>